<proteinExistence type="predicted"/>
<gene>
    <name evidence="1" type="ORF">PPENT_87.1.T1550122</name>
</gene>
<organism evidence="1 2">
    <name type="scientific">Paramecium pentaurelia</name>
    <dbReference type="NCBI Taxonomy" id="43138"/>
    <lineage>
        <taxon>Eukaryota</taxon>
        <taxon>Sar</taxon>
        <taxon>Alveolata</taxon>
        <taxon>Ciliophora</taxon>
        <taxon>Intramacronucleata</taxon>
        <taxon>Oligohymenophorea</taxon>
        <taxon>Peniculida</taxon>
        <taxon>Parameciidae</taxon>
        <taxon>Paramecium</taxon>
    </lineage>
</organism>
<protein>
    <submittedName>
        <fullName evidence="1">Uncharacterized protein</fullName>
    </submittedName>
</protein>
<keyword evidence="2" id="KW-1185">Reference proteome</keyword>
<dbReference type="EMBL" id="CAJJDO010000155">
    <property type="protein sequence ID" value="CAD8209707.1"/>
    <property type="molecule type" value="Genomic_DNA"/>
</dbReference>
<comment type="caution">
    <text evidence="1">The sequence shown here is derived from an EMBL/GenBank/DDBJ whole genome shotgun (WGS) entry which is preliminary data.</text>
</comment>
<sequence length="112" mass="13309">MQTLLQVLQGIIFTIIHIQNTMLDISTLNYMSLQQLSFYKHMKQIQLGSEYGTWTTNQLINKFSLLDMIELQRQKFQMIMPNLYRLVINNYLIYYLNQDQEINSLPKGNQVS</sequence>
<evidence type="ECO:0000313" key="2">
    <source>
        <dbReference type="Proteomes" id="UP000689195"/>
    </source>
</evidence>
<dbReference type="Proteomes" id="UP000689195">
    <property type="component" value="Unassembled WGS sequence"/>
</dbReference>
<name>A0A8S1Y9U5_9CILI</name>
<reference evidence="1" key="1">
    <citation type="submission" date="2021-01" db="EMBL/GenBank/DDBJ databases">
        <authorList>
            <consortium name="Genoscope - CEA"/>
            <person name="William W."/>
        </authorList>
    </citation>
    <scope>NUCLEOTIDE SEQUENCE</scope>
</reference>
<dbReference type="AlphaFoldDB" id="A0A8S1Y9U5"/>
<evidence type="ECO:0000313" key="1">
    <source>
        <dbReference type="EMBL" id="CAD8209707.1"/>
    </source>
</evidence>
<accession>A0A8S1Y9U5</accession>